<dbReference type="GO" id="GO:0003677">
    <property type="term" value="F:DNA binding"/>
    <property type="evidence" value="ECO:0007669"/>
    <property type="project" value="UniProtKB-KW"/>
</dbReference>
<comment type="subcellular location">
    <subcellularLocation>
        <location evidence="1">Nucleus</location>
    </subcellularLocation>
</comment>
<keyword evidence="6" id="KW-0804">Transcription</keyword>
<dbReference type="PROSITE" id="PS50048">
    <property type="entry name" value="ZN2_CY6_FUNGAL_2"/>
    <property type="match status" value="1"/>
</dbReference>
<accession>A0A8H6A385</accession>
<dbReference type="GO" id="GO:0009893">
    <property type="term" value="P:positive regulation of metabolic process"/>
    <property type="evidence" value="ECO:0007669"/>
    <property type="project" value="UniProtKB-ARBA"/>
</dbReference>
<reference evidence="10 11" key="1">
    <citation type="submission" date="2019-04" db="EMBL/GenBank/DDBJ databases">
        <title>Aspergillus burnettii sp. nov., novel species from soil in southeast Queensland.</title>
        <authorList>
            <person name="Gilchrist C.L.M."/>
            <person name="Pitt J.I."/>
            <person name="Lange L."/>
            <person name="Lacey H.J."/>
            <person name="Vuong D."/>
            <person name="Midgley D.J."/>
            <person name="Greenfield P."/>
            <person name="Bradbury M."/>
            <person name="Lacey E."/>
            <person name="Busk P.K."/>
            <person name="Pilgaard B."/>
            <person name="Chooi Y.H."/>
            <person name="Piggott A.M."/>
        </authorList>
    </citation>
    <scope>NUCLEOTIDE SEQUENCE [LARGE SCALE GENOMIC DNA]</scope>
    <source>
        <strain evidence="10 11">FRR 5400</strain>
    </source>
</reference>
<evidence type="ECO:0000313" key="10">
    <source>
        <dbReference type="EMBL" id="KAF5860037.1"/>
    </source>
</evidence>
<sequence>MFNSRHKAAVRGQRVRAVIACEFCRQKKLKCSNDRPTCQQCQARGRDCTYVETLKLPRPSKARISRLEEENRRLKDSLAKFEQQLRSQRVDEAPETQQPMVSVSLSHQLVSGSTPESCDGSRRRKESVAPHNLNNPPLDSQPASQVDTVAQSHGPTSAVTDEITSNLGMMARGLPHHVEEPEALRNALFANSARLSQLEKIHFSAGQYDFDGVEPQVAMRLLLLFWDRQLDVGAVVYRPVFMRDMACNGPYFSKLLLNAIYFTASKSCCHEEVFDDRSDALTAGRIFRRRIMELIGGHITTSEIPTVQALLLLSHALFNWCDEKSLSWLYSGMAFNMITDLGIHASHSADPRVGRLTPEDIEARQRVFWGAYTIDKFLSLYQGRCIRLRDADTSLPLRFLDEYEEYETLHASSSYASANGISDPPAHNISILKGYCSLSIIMSGILDTLYAERSTTKEPSILLDASSSLYHQLQSWLKAVPPILATPLLQMPSRTASPHILSLRALYHTLEILLHRPFVSDGHLRGVSLSAASVAFNTCVSAAVSIDHILCCYGRAFSMRLAPYIISYATYVSATIHARVAAQSAPGSQAHASLRRCISTLREHQESSLGPKKALEVIQNLIKRIRIDIDDNYTTASPSNATPEDSATIPETCGVYRDSDRRNTDSSAGPSQICTPNEGSIMPPETLEYDMDCIFESFNIPHRSVIQSLHNSPPQDDADKIWEASMLDTMHVSFPLDPLYGLENIPSLL</sequence>
<dbReference type="PROSITE" id="PS00463">
    <property type="entry name" value="ZN2_CY6_FUNGAL_1"/>
    <property type="match status" value="1"/>
</dbReference>
<dbReference type="SMART" id="SM00066">
    <property type="entry name" value="GAL4"/>
    <property type="match status" value="1"/>
</dbReference>
<feature type="compositionally biased region" description="Polar residues" evidence="8">
    <location>
        <begin position="132"/>
        <end position="148"/>
    </location>
</feature>
<name>A0A8H6A385_PETAA</name>
<dbReference type="GO" id="GO:0006351">
    <property type="term" value="P:DNA-templated transcription"/>
    <property type="evidence" value="ECO:0007669"/>
    <property type="project" value="InterPro"/>
</dbReference>
<evidence type="ECO:0000259" key="9">
    <source>
        <dbReference type="PROSITE" id="PS50048"/>
    </source>
</evidence>
<evidence type="ECO:0000256" key="4">
    <source>
        <dbReference type="ARBA" id="ARBA00023015"/>
    </source>
</evidence>
<evidence type="ECO:0000256" key="5">
    <source>
        <dbReference type="ARBA" id="ARBA00023125"/>
    </source>
</evidence>
<protein>
    <recommendedName>
        <fullName evidence="9">Zn(2)-C6 fungal-type domain-containing protein</fullName>
    </recommendedName>
</protein>
<dbReference type="AlphaFoldDB" id="A0A8H6A385"/>
<feature type="compositionally biased region" description="Polar residues" evidence="8">
    <location>
        <begin position="665"/>
        <end position="678"/>
    </location>
</feature>
<keyword evidence="2" id="KW-0479">Metal-binding</keyword>
<dbReference type="Pfam" id="PF00172">
    <property type="entry name" value="Zn_clus"/>
    <property type="match status" value="1"/>
</dbReference>
<dbReference type="SMART" id="SM00906">
    <property type="entry name" value="Fungal_trans"/>
    <property type="match status" value="1"/>
</dbReference>
<dbReference type="GO" id="GO:0000981">
    <property type="term" value="F:DNA-binding transcription factor activity, RNA polymerase II-specific"/>
    <property type="evidence" value="ECO:0007669"/>
    <property type="project" value="InterPro"/>
</dbReference>
<feature type="domain" description="Zn(2)-C6 fungal-type" evidence="9">
    <location>
        <begin position="20"/>
        <end position="50"/>
    </location>
</feature>
<evidence type="ECO:0000313" key="11">
    <source>
        <dbReference type="Proteomes" id="UP000541154"/>
    </source>
</evidence>
<evidence type="ECO:0000256" key="3">
    <source>
        <dbReference type="ARBA" id="ARBA00022833"/>
    </source>
</evidence>
<dbReference type="Pfam" id="PF04082">
    <property type="entry name" value="Fungal_trans"/>
    <property type="match status" value="1"/>
</dbReference>
<dbReference type="InterPro" id="IPR036864">
    <property type="entry name" value="Zn2-C6_fun-type_DNA-bd_sf"/>
</dbReference>
<comment type="caution">
    <text evidence="10">The sequence shown here is derived from an EMBL/GenBank/DDBJ whole genome shotgun (WGS) entry which is preliminary data.</text>
</comment>
<dbReference type="InterPro" id="IPR007219">
    <property type="entry name" value="XnlR_reg_dom"/>
</dbReference>
<dbReference type="Gene3D" id="4.10.240.10">
    <property type="entry name" value="Zn(2)-C6 fungal-type DNA-binding domain"/>
    <property type="match status" value="1"/>
</dbReference>
<dbReference type="CDD" id="cd12148">
    <property type="entry name" value="fungal_TF_MHR"/>
    <property type="match status" value="1"/>
</dbReference>
<dbReference type="PANTHER" id="PTHR31313:SF86">
    <property type="entry name" value="ZN(2)-C6 FUNGAL-TYPE DOMAIN-CONTAINING PROTEIN"/>
    <property type="match status" value="1"/>
</dbReference>
<dbReference type="SUPFAM" id="SSF57701">
    <property type="entry name" value="Zn2/Cys6 DNA-binding domain"/>
    <property type="match status" value="1"/>
</dbReference>
<dbReference type="InterPro" id="IPR001138">
    <property type="entry name" value="Zn2Cys6_DnaBD"/>
</dbReference>
<evidence type="ECO:0000256" key="1">
    <source>
        <dbReference type="ARBA" id="ARBA00004123"/>
    </source>
</evidence>
<dbReference type="InterPro" id="IPR051615">
    <property type="entry name" value="Transcr_Regulatory_Elem"/>
</dbReference>
<evidence type="ECO:0000256" key="6">
    <source>
        <dbReference type="ARBA" id="ARBA00023163"/>
    </source>
</evidence>
<keyword evidence="3" id="KW-0862">Zinc</keyword>
<dbReference type="EMBL" id="SPNV01000144">
    <property type="protein sequence ID" value="KAF5860037.1"/>
    <property type="molecule type" value="Genomic_DNA"/>
</dbReference>
<feature type="region of interest" description="Disordered" evidence="8">
    <location>
        <begin position="657"/>
        <end position="680"/>
    </location>
</feature>
<organism evidence="10 11">
    <name type="scientific">Petromyces alliaceus</name>
    <name type="common">Aspergillus alliaceus</name>
    <dbReference type="NCBI Taxonomy" id="209559"/>
    <lineage>
        <taxon>Eukaryota</taxon>
        <taxon>Fungi</taxon>
        <taxon>Dikarya</taxon>
        <taxon>Ascomycota</taxon>
        <taxon>Pezizomycotina</taxon>
        <taxon>Eurotiomycetes</taxon>
        <taxon>Eurotiomycetidae</taxon>
        <taxon>Eurotiales</taxon>
        <taxon>Aspergillaceae</taxon>
        <taxon>Aspergillus</taxon>
        <taxon>Aspergillus subgen. Circumdati</taxon>
    </lineage>
</organism>
<evidence type="ECO:0000256" key="8">
    <source>
        <dbReference type="SAM" id="MobiDB-lite"/>
    </source>
</evidence>
<proteinExistence type="predicted"/>
<keyword evidence="11" id="KW-1185">Reference proteome</keyword>
<feature type="region of interest" description="Disordered" evidence="8">
    <location>
        <begin position="88"/>
        <end position="148"/>
    </location>
</feature>
<keyword evidence="7" id="KW-0539">Nucleus</keyword>
<dbReference type="GO" id="GO:0005634">
    <property type="term" value="C:nucleus"/>
    <property type="evidence" value="ECO:0007669"/>
    <property type="project" value="UniProtKB-SubCell"/>
</dbReference>
<dbReference type="Proteomes" id="UP000541154">
    <property type="component" value="Unassembled WGS sequence"/>
</dbReference>
<gene>
    <name evidence="10" type="ORF">ETB97_002123</name>
</gene>
<dbReference type="GO" id="GO:0008270">
    <property type="term" value="F:zinc ion binding"/>
    <property type="evidence" value="ECO:0007669"/>
    <property type="project" value="InterPro"/>
</dbReference>
<evidence type="ECO:0000256" key="2">
    <source>
        <dbReference type="ARBA" id="ARBA00022723"/>
    </source>
</evidence>
<keyword evidence="5" id="KW-0238">DNA-binding</keyword>
<feature type="compositionally biased region" description="Polar residues" evidence="8">
    <location>
        <begin position="95"/>
        <end position="116"/>
    </location>
</feature>
<evidence type="ECO:0000256" key="7">
    <source>
        <dbReference type="ARBA" id="ARBA00023242"/>
    </source>
</evidence>
<keyword evidence="4" id="KW-0805">Transcription regulation</keyword>
<dbReference type="CDD" id="cd00067">
    <property type="entry name" value="GAL4"/>
    <property type="match status" value="1"/>
</dbReference>
<dbReference type="PANTHER" id="PTHR31313">
    <property type="entry name" value="TY1 ENHANCER ACTIVATOR"/>
    <property type="match status" value="1"/>
</dbReference>